<dbReference type="Pfam" id="PF00089">
    <property type="entry name" value="Trypsin"/>
    <property type="match status" value="1"/>
</dbReference>
<evidence type="ECO:0000256" key="1">
    <source>
        <dbReference type="ARBA" id="ARBA00023157"/>
    </source>
</evidence>
<dbReference type="PROSITE" id="PS00134">
    <property type="entry name" value="TRYPSIN_HIS"/>
    <property type="match status" value="1"/>
</dbReference>
<gene>
    <name evidence="3" type="primary">OVCH2</name>
    <name evidence="3" type="ORF">KIN20_002771</name>
</gene>
<reference evidence="3" key="1">
    <citation type="submission" date="2021-06" db="EMBL/GenBank/DDBJ databases">
        <title>Parelaphostrongylus tenuis whole genome reference sequence.</title>
        <authorList>
            <person name="Garwood T.J."/>
            <person name="Larsen P.A."/>
            <person name="Fountain-Jones N.M."/>
            <person name="Garbe J.R."/>
            <person name="Macchietto M.G."/>
            <person name="Kania S.A."/>
            <person name="Gerhold R.W."/>
            <person name="Richards J.E."/>
            <person name="Wolf T.M."/>
        </authorList>
    </citation>
    <scope>NUCLEOTIDE SEQUENCE</scope>
    <source>
        <strain evidence="3">MNPRO001-30</strain>
        <tissue evidence="3">Meninges</tissue>
    </source>
</reference>
<dbReference type="Proteomes" id="UP001196413">
    <property type="component" value="Unassembled WGS sequence"/>
</dbReference>
<dbReference type="Gene3D" id="2.40.10.10">
    <property type="entry name" value="Trypsin-like serine proteases"/>
    <property type="match status" value="1"/>
</dbReference>
<dbReference type="SMART" id="SM00020">
    <property type="entry name" value="Tryp_SPc"/>
    <property type="match status" value="1"/>
</dbReference>
<dbReference type="GO" id="GO:0004252">
    <property type="term" value="F:serine-type endopeptidase activity"/>
    <property type="evidence" value="ECO:0007669"/>
    <property type="project" value="InterPro"/>
</dbReference>
<dbReference type="GO" id="GO:0006508">
    <property type="term" value="P:proteolysis"/>
    <property type="evidence" value="ECO:0007669"/>
    <property type="project" value="InterPro"/>
</dbReference>
<proteinExistence type="predicted"/>
<dbReference type="AlphaFoldDB" id="A0AAD5QI29"/>
<dbReference type="SUPFAM" id="SSF50494">
    <property type="entry name" value="Trypsin-like serine proteases"/>
    <property type="match status" value="1"/>
</dbReference>
<accession>A0AAD5QI29</accession>
<feature type="domain" description="Peptidase S1" evidence="2">
    <location>
        <begin position="1"/>
        <end position="204"/>
    </location>
</feature>
<dbReference type="InterPro" id="IPR001254">
    <property type="entry name" value="Trypsin_dom"/>
</dbReference>
<dbReference type="InterPro" id="IPR043504">
    <property type="entry name" value="Peptidase_S1_PA_chymotrypsin"/>
</dbReference>
<evidence type="ECO:0000313" key="4">
    <source>
        <dbReference type="Proteomes" id="UP001196413"/>
    </source>
</evidence>
<comment type="caution">
    <text evidence="3">The sequence shown here is derived from an EMBL/GenBank/DDBJ whole genome shotgun (WGS) entry which is preliminary data.</text>
</comment>
<dbReference type="PANTHER" id="PTHR24253:SF153">
    <property type="entry name" value="SERINE PROTEASE HEPSIN"/>
    <property type="match status" value="1"/>
</dbReference>
<sequence length="234" mass="26624">MGGERVLMGEMPWSVLIKSSDGKVCGGTLIGKRHVITAAHCFWKNTDNKECTTMDMYEIEEVRRKMKVSVGGVCQRVDKDFNCTTDQLGKWINIESALYSMFFEKGCSGTKDIAFLKLAEPVPDGIHHICLPHLHDTDELFDSYVRLVSSGYGADRVKMTEEECIKDVENRQPDTFCTFERSERNVCHMRGTKIDEARQASGLCYRQMTKNLCNKFVVTAPRSMKNFSLLEHLT</sequence>
<evidence type="ECO:0000313" key="3">
    <source>
        <dbReference type="EMBL" id="KAJ1347651.1"/>
    </source>
</evidence>
<dbReference type="InterPro" id="IPR001314">
    <property type="entry name" value="Peptidase_S1A"/>
</dbReference>
<name>A0AAD5QI29_PARTN</name>
<keyword evidence="4" id="KW-1185">Reference proteome</keyword>
<protein>
    <submittedName>
        <fullName evidence="3">Ovochymase-2</fullName>
    </submittedName>
</protein>
<dbReference type="PROSITE" id="PS50240">
    <property type="entry name" value="TRYPSIN_DOM"/>
    <property type="match status" value="1"/>
</dbReference>
<dbReference type="InterPro" id="IPR009003">
    <property type="entry name" value="Peptidase_S1_PA"/>
</dbReference>
<dbReference type="EMBL" id="JAHQIW010000364">
    <property type="protein sequence ID" value="KAJ1347651.1"/>
    <property type="molecule type" value="Genomic_DNA"/>
</dbReference>
<organism evidence="3 4">
    <name type="scientific">Parelaphostrongylus tenuis</name>
    <name type="common">Meningeal worm</name>
    <dbReference type="NCBI Taxonomy" id="148309"/>
    <lineage>
        <taxon>Eukaryota</taxon>
        <taxon>Metazoa</taxon>
        <taxon>Ecdysozoa</taxon>
        <taxon>Nematoda</taxon>
        <taxon>Chromadorea</taxon>
        <taxon>Rhabditida</taxon>
        <taxon>Rhabditina</taxon>
        <taxon>Rhabditomorpha</taxon>
        <taxon>Strongyloidea</taxon>
        <taxon>Metastrongylidae</taxon>
        <taxon>Parelaphostrongylus</taxon>
    </lineage>
</organism>
<dbReference type="PANTHER" id="PTHR24253">
    <property type="entry name" value="TRANSMEMBRANE PROTEASE SERINE"/>
    <property type="match status" value="1"/>
</dbReference>
<evidence type="ECO:0000259" key="2">
    <source>
        <dbReference type="PROSITE" id="PS50240"/>
    </source>
</evidence>
<dbReference type="PRINTS" id="PR00722">
    <property type="entry name" value="CHYMOTRYPSIN"/>
</dbReference>
<dbReference type="InterPro" id="IPR018114">
    <property type="entry name" value="TRYPSIN_HIS"/>
</dbReference>
<keyword evidence="1" id="KW-1015">Disulfide bond</keyword>